<dbReference type="EMBL" id="FZNR01000012">
    <property type="protein sequence ID" value="SNS23692.1"/>
    <property type="molecule type" value="Genomic_DNA"/>
</dbReference>
<accession>A0A239CV04</accession>
<evidence type="ECO:0000313" key="3">
    <source>
        <dbReference type="Proteomes" id="UP000198415"/>
    </source>
</evidence>
<dbReference type="OrthoDB" id="3288254at2"/>
<keyword evidence="3" id="KW-1185">Reference proteome</keyword>
<reference evidence="2 3" key="1">
    <citation type="submission" date="2017-06" db="EMBL/GenBank/DDBJ databases">
        <authorList>
            <person name="Kim H.J."/>
            <person name="Triplett B.A."/>
        </authorList>
    </citation>
    <scope>NUCLEOTIDE SEQUENCE [LARGE SCALE GENOMIC DNA]</scope>
    <source>
        <strain evidence="2 3">DSM 43151</strain>
    </source>
</reference>
<sequence>MFCETDPRLSGVGDARKIGPNAAGRMLRADLRRARESIGLTQAQVAGHLKWSLSKMMRIERGDVGISTADLRALCEVLELGPAVADELVRRARSARERGWWHEFRGDIGPGYATLIGLEAEADRMIHFDCTVVSGLLQTAGYAEALQSSFLDEPDPQWVARRVALRLRRQQEVHARLDPPTLSVVLDESVLYRRIGSREIMAEQIRRLAEYARRPHLEIRVLPFESTEYRTDPFVLLGDGAGDMVYVESTIGDALFDDDATVQDFRKRFAALSAAALDAERTGQLLHRVADGYAAGADPRPWLWD</sequence>
<evidence type="ECO:0000313" key="2">
    <source>
        <dbReference type="EMBL" id="SNS23692.1"/>
    </source>
</evidence>
<proteinExistence type="predicted"/>
<dbReference type="Gene3D" id="1.10.260.40">
    <property type="entry name" value="lambda repressor-like DNA-binding domains"/>
    <property type="match status" value="1"/>
</dbReference>
<dbReference type="CDD" id="cd00093">
    <property type="entry name" value="HTH_XRE"/>
    <property type="match status" value="1"/>
</dbReference>
<evidence type="ECO:0000259" key="1">
    <source>
        <dbReference type="PROSITE" id="PS50943"/>
    </source>
</evidence>
<dbReference type="InterPro" id="IPR001387">
    <property type="entry name" value="Cro/C1-type_HTH"/>
</dbReference>
<dbReference type="PROSITE" id="PS50943">
    <property type="entry name" value="HTH_CROC1"/>
    <property type="match status" value="1"/>
</dbReference>
<feature type="domain" description="HTH cro/C1-type" evidence="1">
    <location>
        <begin position="31"/>
        <end position="85"/>
    </location>
</feature>
<dbReference type="SUPFAM" id="SSF47413">
    <property type="entry name" value="lambda repressor-like DNA-binding domains"/>
    <property type="match status" value="1"/>
</dbReference>
<dbReference type="Pfam" id="PF13560">
    <property type="entry name" value="HTH_31"/>
    <property type="match status" value="1"/>
</dbReference>
<dbReference type="AlphaFoldDB" id="A0A239CV04"/>
<protein>
    <submittedName>
        <fullName evidence="2">Helix-turn-helix domain-containing protein</fullName>
    </submittedName>
</protein>
<dbReference type="InterPro" id="IPR010982">
    <property type="entry name" value="Lambda_DNA-bd_dom_sf"/>
</dbReference>
<dbReference type="Proteomes" id="UP000198415">
    <property type="component" value="Unassembled WGS sequence"/>
</dbReference>
<dbReference type="InterPro" id="IPR043917">
    <property type="entry name" value="DUF5753"/>
</dbReference>
<organism evidence="2 3">
    <name type="scientific">Actinoplanes regularis</name>
    <dbReference type="NCBI Taxonomy" id="52697"/>
    <lineage>
        <taxon>Bacteria</taxon>
        <taxon>Bacillati</taxon>
        <taxon>Actinomycetota</taxon>
        <taxon>Actinomycetes</taxon>
        <taxon>Micromonosporales</taxon>
        <taxon>Micromonosporaceae</taxon>
        <taxon>Actinoplanes</taxon>
    </lineage>
</organism>
<dbReference type="Pfam" id="PF19054">
    <property type="entry name" value="DUF5753"/>
    <property type="match status" value="1"/>
</dbReference>
<name>A0A239CV04_9ACTN</name>
<dbReference type="GO" id="GO:0003677">
    <property type="term" value="F:DNA binding"/>
    <property type="evidence" value="ECO:0007669"/>
    <property type="project" value="InterPro"/>
</dbReference>
<dbReference type="SMART" id="SM00530">
    <property type="entry name" value="HTH_XRE"/>
    <property type="match status" value="1"/>
</dbReference>
<gene>
    <name evidence="2" type="ORF">SAMN06264365_11293</name>
</gene>